<sequence length="476" mass="53693">MFLPQDAIEAMLEKCGISGWDHFYLSCEVGLRKDSGKLYQHVLNHENVSPSEIVMFGDNERSDFQIPADLGLQAIHVMKPSNLLKAIPRFADLIPDARSASPGEQFVFGAIAAENFSSVSFPQFSADDMFRSAQQIGYGLLGPIVLSFCQWLERKVAEDGLKCLHFLAREGKFLKRAFDLWQRTRPHPTKTEYLLISRRAITVPCISEISDALDIASANDFYGASIESFLVERFGITLDDATWIEIERRKLWQRDQPLEIRNGSVEHLKPLIARIMPEIISEAQAERESALTYFKRMKLDNKESAVVDVGYGGTIQRHLIKLLGTEISGLYLVTDERGHDWGVQSGVSVNGCFVEGASRTPQASPMFLHSFLIEKMLSASDRQVMRYTGDGEIEFRDFQENEDKGADTRTEMQDAAIKFITEAATIRDDLLGEFTVSSKLCETLFARFSTHLSPNERRVFENLALDDFYCGRGIVN</sequence>
<dbReference type="InterPro" id="IPR023214">
    <property type="entry name" value="HAD_sf"/>
</dbReference>
<name>T0IY00_9SPHN</name>
<dbReference type="Gene3D" id="3.40.50.1000">
    <property type="entry name" value="HAD superfamily/HAD-like"/>
    <property type="match status" value="1"/>
</dbReference>
<protein>
    <recommendedName>
        <fullName evidence="3">HAD family hydrolase</fullName>
    </recommendedName>
</protein>
<comment type="caution">
    <text evidence="1">The sequence shown here is derived from an EMBL/GenBank/DDBJ whole genome shotgun (WGS) entry which is preliminary data.</text>
</comment>
<dbReference type="SUPFAM" id="SSF56784">
    <property type="entry name" value="HAD-like"/>
    <property type="match status" value="1"/>
</dbReference>
<proteinExistence type="predicted"/>
<dbReference type="AlphaFoldDB" id="T0IY00"/>
<dbReference type="EMBL" id="ATHL01000081">
    <property type="protein sequence ID" value="EQB14569.1"/>
    <property type="molecule type" value="Genomic_DNA"/>
</dbReference>
<evidence type="ECO:0008006" key="3">
    <source>
        <dbReference type="Google" id="ProtNLM"/>
    </source>
</evidence>
<keyword evidence="2" id="KW-1185">Reference proteome</keyword>
<evidence type="ECO:0000313" key="1">
    <source>
        <dbReference type="EMBL" id="EQB14569.1"/>
    </source>
</evidence>
<dbReference type="InterPro" id="IPR036412">
    <property type="entry name" value="HAD-like_sf"/>
</dbReference>
<dbReference type="eggNOG" id="COG5610">
    <property type="taxonomic scope" value="Bacteria"/>
</dbReference>
<reference evidence="1 2" key="1">
    <citation type="journal article" date="2013" name="Genome Announc.">
        <title>Genome Sequence of Novosphingobium lindaniclasticum LE124T, Isolated from a Hexachlorocyclohexane Dumpsite.</title>
        <authorList>
            <person name="Saxena A."/>
            <person name="Nayyar N."/>
            <person name="Sangwan N."/>
            <person name="Kumari R."/>
            <person name="Khurana J.P."/>
            <person name="Lal R."/>
        </authorList>
    </citation>
    <scope>NUCLEOTIDE SEQUENCE [LARGE SCALE GENOMIC DNA]</scope>
    <source>
        <strain evidence="1 2">LE124</strain>
    </source>
</reference>
<organism evidence="1 2">
    <name type="scientific">Novosphingobium lindaniclasticum LE124</name>
    <dbReference type="NCBI Taxonomy" id="1096930"/>
    <lineage>
        <taxon>Bacteria</taxon>
        <taxon>Pseudomonadati</taxon>
        <taxon>Pseudomonadota</taxon>
        <taxon>Alphaproteobacteria</taxon>
        <taxon>Sphingomonadales</taxon>
        <taxon>Sphingomonadaceae</taxon>
        <taxon>Novosphingobium</taxon>
    </lineage>
</organism>
<dbReference type="Proteomes" id="UP000015527">
    <property type="component" value="Unassembled WGS sequence"/>
</dbReference>
<gene>
    <name evidence="1" type="ORF">L284_12850</name>
</gene>
<accession>T0IY00</accession>
<dbReference type="PATRIC" id="fig|1096930.3.peg.2565"/>
<evidence type="ECO:0000313" key="2">
    <source>
        <dbReference type="Proteomes" id="UP000015527"/>
    </source>
</evidence>